<name>A0A5A7PU78_STRAF</name>
<dbReference type="SUPFAM" id="SSF54001">
    <property type="entry name" value="Cysteine proteinases"/>
    <property type="match status" value="1"/>
</dbReference>
<evidence type="ECO:0000256" key="1">
    <source>
        <dbReference type="ARBA" id="ARBA00005234"/>
    </source>
</evidence>
<dbReference type="InterPro" id="IPR003653">
    <property type="entry name" value="Peptidase_C48_C"/>
</dbReference>
<gene>
    <name evidence="7" type="ORF">STAS_12717</name>
</gene>
<comment type="caution">
    <text evidence="7">The sequence shown here is derived from an EMBL/GenBank/DDBJ whole genome shotgun (WGS) entry which is preliminary data.</text>
</comment>
<dbReference type="PANTHER" id="PTHR48449">
    <property type="entry name" value="DUF1985 DOMAIN-CONTAINING PROTEIN"/>
    <property type="match status" value="1"/>
</dbReference>
<evidence type="ECO:0000256" key="3">
    <source>
        <dbReference type="ARBA" id="ARBA00022801"/>
    </source>
</evidence>
<keyword evidence="8" id="KW-1185">Reference proteome</keyword>
<dbReference type="Proteomes" id="UP000325081">
    <property type="component" value="Unassembled WGS sequence"/>
</dbReference>
<protein>
    <recommendedName>
        <fullName evidence="9">Ubiquitin-like protease family profile domain-containing protein</fullName>
    </recommendedName>
</protein>
<dbReference type="OrthoDB" id="1096134at2759"/>
<reference evidence="8" key="1">
    <citation type="journal article" date="2019" name="Curr. Biol.">
        <title>Genome Sequence of Striga asiatica Provides Insight into the Evolution of Plant Parasitism.</title>
        <authorList>
            <person name="Yoshida S."/>
            <person name="Kim S."/>
            <person name="Wafula E.K."/>
            <person name="Tanskanen J."/>
            <person name="Kim Y.M."/>
            <person name="Honaas L."/>
            <person name="Yang Z."/>
            <person name="Spallek T."/>
            <person name="Conn C.E."/>
            <person name="Ichihashi Y."/>
            <person name="Cheong K."/>
            <person name="Cui S."/>
            <person name="Der J.P."/>
            <person name="Gundlach H."/>
            <person name="Jiao Y."/>
            <person name="Hori C."/>
            <person name="Ishida J.K."/>
            <person name="Kasahara H."/>
            <person name="Kiba T."/>
            <person name="Kim M.S."/>
            <person name="Koo N."/>
            <person name="Laohavisit A."/>
            <person name="Lee Y.H."/>
            <person name="Lumba S."/>
            <person name="McCourt P."/>
            <person name="Mortimer J.C."/>
            <person name="Mutuku J.M."/>
            <person name="Nomura T."/>
            <person name="Sasaki-Sekimoto Y."/>
            <person name="Seto Y."/>
            <person name="Wang Y."/>
            <person name="Wakatake T."/>
            <person name="Sakakibara H."/>
            <person name="Demura T."/>
            <person name="Yamaguchi S."/>
            <person name="Yoneyama K."/>
            <person name="Manabe R.I."/>
            <person name="Nelson D.C."/>
            <person name="Schulman A.H."/>
            <person name="Timko M.P."/>
            <person name="dePamphilis C.W."/>
            <person name="Choi D."/>
            <person name="Shirasu K."/>
        </authorList>
    </citation>
    <scope>NUCLEOTIDE SEQUENCE [LARGE SCALE GENOMIC DNA]</scope>
    <source>
        <strain evidence="8">cv. UVA1</strain>
    </source>
</reference>
<accession>A0A5A7PU78</accession>
<dbReference type="InterPro" id="IPR038765">
    <property type="entry name" value="Papain-like_cys_pep_sf"/>
</dbReference>
<feature type="region of interest" description="Disordered" evidence="4">
    <location>
        <begin position="67"/>
        <end position="125"/>
    </location>
</feature>
<proteinExistence type="inferred from homology"/>
<feature type="domain" description="DUF1985" evidence="6">
    <location>
        <begin position="249"/>
        <end position="381"/>
    </location>
</feature>
<organism evidence="7 8">
    <name type="scientific">Striga asiatica</name>
    <name type="common">Asiatic witchweed</name>
    <name type="synonym">Buchnera asiatica</name>
    <dbReference type="NCBI Taxonomy" id="4170"/>
    <lineage>
        <taxon>Eukaryota</taxon>
        <taxon>Viridiplantae</taxon>
        <taxon>Streptophyta</taxon>
        <taxon>Embryophyta</taxon>
        <taxon>Tracheophyta</taxon>
        <taxon>Spermatophyta</taxon>
        <taxon>Magnoliopsida</taxon>
        <taxon>eudicotyledons</taxon>
        <taxon>Gunneridae</taxon>
        <taxon>Pentapetalae</taxon>
        <taxon>asterids</taxon>
        <taxon>lamiids</taxon>
        <taxon>Lamiales</taxon>
        <taxon>Orobanchaceae</taxon>
        <taxon>Buchnereae</taxon>
        <taxon>Striga</taxon>
    </lineage>
</organism>
<feature type="region of interest" description="Disordered" evidence="4">
    <location>
        <begin position="150"/>
        <end position="171"/>
    </location>
</feature>
<keyword evidence="3" id="KW-0378">Hydrolase</keyword>
<dbReference type="AlphaFoldDB" id="A0A5A7PU78"/>
<dbReference type="InterPro" id="IPR015410">
    <property type="entry name" value="DUF1985"/>
</dbReference>
<evidence type="ECO:0000259" key="5">
    <source>
        <dbReference type="Pfam" id="PF02902"/>
    </source>
</evidence>
<dbReference type="Pfam" id="PF02902">
    <property type="entry name" value="Peptidase_C48"/>
    <property type="match status" value="1"/>
</dbReference>
<feature type="region of interest" description="Disordered" evidence="4">
    <location>
        <begin position="1"/>
        <end position="36"/>
    </location>
</feature>
<comment type="similarity">
    <text evidence="1">Belongs to the peptidase C48 family.</text>
</comment>
<evidence type="ECO:0008006" key="9">
    <source>
        <dbReference type="Google" id="ProtNLM"/>
    </source>
</evidence>
<dbReference type="Gene3D" id="3.40.395.10">
    <property type="entry name" value="Adenoviral Proteinase, Chain A"/>
    <property type="match status" value="1"/>
</dbReference>
<dbReference type="PANTHER" id="PTHR48449:SF1">
    <property type="entry name" value="DUF1985 DOMAIN-CONTAINING PROTEIN"/>
    <property type="match status" value="1"/>
</dbReference>
<keyword evidence="2" id="KW-0645">Protease</keyword>
<feature type="domain" description="Ubiquitin-like protease family profile" evidence="5">
    <location>
        <begin position="823"/>
        <end position="967"/>
    </location>
</feature>
<dbReference type="EMBL" id="BKCP01005172">
    <property type="protein sequence ID" value="GER36379.1"/>
    <property type="molecule type" value="Genomic_DNA"/>
</dbReference>
<dbReference type="GO" id="GO:0006508">
    <property type="term" value="P:proteolysis"/>
    <property type="evidence" value="ECO:0007669"/>
    <property type="project" value="UniProtKB-KW"/>
</dbReference>
<dbReference type="Pfam" id="PF09331">
    <property type="entry name" value="DUF1985"/>
    <property type="match status" value="1"/>
</dbReference>
<evidence type="ECO:0000259" key="6">
    <source>
        <dbReference type="Pfam" id="PF09331"/>
    </source>
</evidence>
<evidence type="ECO:0000313" key="8">
    <source>
        <dbReference type="Proteomes" id="UP000325081"/>
    </source>
</evidence>
<dbReference type="GO" id="GO:0008234">
    <property type="term" value="F:cysteine-type peptidase activity"/>
    <property type="evidence" value="ECO:0007669"/>
    <property type="project" value="InterPro"/>
</dbReference>
<evidence type="ECO:0000256" key="4">
    <source>
        <dbReference type="SAM" id="MobiDB-lite"/>
    </source>
</evidence>
<feature type="compositionally biased region" description="Basic and acidic residues" evidence="4">
    <location>
        <begin position="11"/>
        <end position="25"/>
    </location>
</feature>
<evidence type="ECO:0000256" key="2">
    <source>
        <dbReference type="ARBA" id="ARBA00022670"/>
    </source>
</evidence>
<evidence type="ECO:0000313" key="7">
    <source>
        <dbReference type="EMBL" id="GER36379.1"/>
    </source>
</evidence>
<sequence length="995" mass="114516">MAKTKIPPIPRETHTRGPGGDEQRRSSARIRQIVARDKGKLVQKKLFFGKKMKPIEARKAVDKALHVTKNGNSDSDDFQSYHGKFPPKQAQKHKKRKIPNSAESEESEDSDYRGETQTEGDDSEERLFDGFEDEQIFGKRSKKRKKEIYKDEGHYKKNRSQKIAQMENSNRESQRANVCKEWALLIPNPRDIKVKVLNSNDNTRDESTIADIKLMLTMEQLELFRASTFGKFLDLPYCKVQNQLINQILLREVRQTRSDEIWLNFGGKFLRFGIEEFALISGLKCTGPCKKLNIPKVSNGLYDKYFSGAALNRNFIRWQLNQKYWKTDEDAVKFAKLHLIANFLLGSQDTLRVDRCYVDMIDSAECDDYNWGTEVFEFTIQHLKKSIRSREQIHKFGKKDKGSHMYRLYGFILSLQFWFYEVCNAAEGVICTRVGGNDIPRMLKWEVRGNFNRLFKQSIFSNFDPSKFKNLIPTEEEERTLFINGFFKRKNEFNRTEIPTTEPPQHTNEPDVIKRLDTLTAEVSQDDDGKASDEPSDDLDFGTLQTKVDPHFDSGKQTDFNQNMPAAVFDQPGQDVPERPVLATRTKSEALMKKANDREDNHKTPEVVLDQPLQDVPERPVLATRTKSEALMKRAADCELDVGNALTLTPPSFDLNIEGLPSTQQLKVDNKAPQDQPMEIPMETGEIVKTNIVQPQCYEVALIPKPNTTVLGSTEIKKIARRQRRIKKGKIISKSCPFDVDFWSKSRKLNTGDFLKWYLIGSLKRDRKLNDGFTTTDVFFDQHIKSLYAIYVSQSCNNGICSVHDIIVDYIMGYRIICGLSWFEVEDVFFPMHVEVNGIGHWILGRLSFTDMRFWVYNSYRSVECDAVVLESVQAYVRLIPIFLEVVQFYKKRSDVNTDAGGRIPTDVKSPFEVMMATNIPQQLNSDCGIFVASYAEHIITDVDITTKNFDVDIERERYTYLLYTHGLKKQQNECGSDDDSLGPLPNDVRLSLLE</sequence>